<dbReference type="EMBL" id="JACBGI020000022">
    <property type="protein sequence ID" value="MBF6058615.1"/>
    <property type="molecule type" value="Genomic_DNA"/>
</dbReference>
<proteinExistence type="predicted"/>
<evidence type="ECO:0008006" key="3">
    <source>
        <dbReference type="Google" id="ProtNLM"/>
    </source>
</evidence>
<sequence>MELMVVVVILSWLVWPFLQGVQRVQFEAKRELTETRLSGVKQALLDFVRVNAFLPCPDGNGDGREDRDGMDQCEFTHGSVPYLDVFLPPLQLKDAFGGNFIYAVDQGVQNQVSLHDADNAASYFARNAAPRFNLQTPPNALQSAENGFVICEAAESGCSDIEAKLHSVSAVLLAVNRRGIGSSMVNCLSQSLWEEENCDGDRYLVFGVYSKDLFDDQLMVISSYEIKSELSAVWSIH</sequence>
<reference evidence="1 2" key="2">
    <citation type="submission" date="2020-11" db="EMBL/GenBank/DDBJ databases">
        <title>Sulfur oxidizing isolate from Hospital Hole Sinkhole.</title>
        <authorList>
            <person name="Scott K.M."/>
        </authorList>
    </citation>
    <scope>NUCLEOTIDE SEQUENCE [LARGE SCALE GENOMIC DNA]</scope>
    <source>
        <strain evidence="1 2">HH1</strain>
    </source>
</reference>
<accession>A0ABS0BXW2</accession>
<protein>
    <recommendedName>
        <fullName evidence="3">Type II secretion system protein</fullName>
    </recommendedName>
</protein>
<evidence type="ECO:0000313" key="1">
    <source>
        <dbReference type="EMBL" id="MBF6058615.1"/>
    </source>
</evidence>
<dbReference type="Proteomes" id="UP001193680">
    <property type="component" value="Unassembled WGS sequence"/>
</dbReference>
<gene>
    <name evidence="1" type="ORF">H8792_009705</name>
</gene>
<reference evidence="1 2" key="1">
    <citation type="submission" date="2020-06" db="EMBL/GenBank/DDBJ databases">
        <authorList>
            <person name="Scott K."/>
        </authorList>
    </citation>
    <scope>NUCLEOTIDE SEQUENCE [LARGE SCALE GENOMIC DNA]</scope>
    <source>
        <strain evidence="1 2">HH1</strain>
    </source>
</reference>
<keyword evidence="2" id="KW-1185">Reference proteome</keyword>
<organism evidence="1 2">
    <name type="scientific">Thiomicrorhabdus heinhorstiae</name>
    <dbReference type="NCBI Taxonomy" id="2748010"/>
    <lineage>
        <taxon>Bacteria</taxon>
        <taxon>Pseudomonadati</taxon>
        <taxon>Pseudomonadota</taxon>
        <taxon>Gammaproteobacteria</taxon>
        <taxon>Thiotrichales</taxon>
        <taxon>Piscirickettsiaceae</taxon>
        <taxon>Thiomicrorhabdus</taxon>
    </lineage>
</organism>
<comment type="caution">
    <text evidence="1">The sequence shown here is derived from an EMBL/GenBank/DDBJ whole genome shotgun (WGS) entry which is preliminary data.</text>
</comment>
<name>A0ABS0BXW2_9GAMM</name>
<evidence type="ECO:0000313" key="2">
    <source>
        <dbReference type="Proteomes" id="UP001193680"/>
    </source>
</evidence>